<dbReference type="EMBL" id="CABVJB010000002">
    <property type="protein sequence ID" value="VVP75035.1"/>
    <property type="molecule type" value="Genomic_DNA"/>
</dbReference>
<feature type="domain" description="Rap1a immunity protein" evidence="2">
    <location>
        <begin position="30"/>
        <end position="127"/>
    </location>
</feature>
<evidence type="ECO:0000313" key="4">
    <source>
        <dbReference type="Proteomes" id="UP000325565"/>
    </source>
</evidence>
<dbReference type="AlphaFoldDB" id="A0A5E7RMF4"/>
<dbReference type="InterPro" id="IPR041238">
    <property type="entry name" value="Rap1a"/>
</dbReference>
<organism evidence="3 4">
    <name type="scientific">Pseudomonas fluorescens</name>
    <dbReference type="NCBI Taxonomy" id="294"/>
    <lineage>
        <taxon>Bacteria</taxon>
        <taxon>Pseudomonadati</taxon>
        <taxon>Pseudomonadota</taxon>
        <taxon>Gammaproteobacteria</taxon>
        <taxon>Pseudomonadales</taxon>
        <taxon>Pseudomonadaceae</taxon>
        <taxon>Pseudomonas</taxon>
    </lineage>
</organism>
<gene>
    <name evidence="3" type="ORF">PS922_01252</name>
</gene>
<name>A0A5E7RMF4_PSEFL</name>
<evidence type="ECO:0000259" key="2">
    <source>
        <dbReference type="Pfam" id="PF18602"/>
    </source>
</evidence>
<evidence type="ECO:0000256" key="1">
    <source>
        <dbReference type="SAM" id="SignalP"/>
    </source>
</evidence>
<feature type="signal peptide" evidence="1">
    <location>
        <begin position="1"/>
        <end position="27"/>
    </location>
</feature>
<protein>
    <recommendedName>
        <fullName evidence="2">Rap1a immunity protein domain-containing protein</fullName>
    </recommendedName>
</protein>
<evidence type="ECO:0000313" key="3">
    <source>
        <dbReference type="EMBL" id="VVP75035.1"/>
    </source>
</evidence>
<feature type="chain" id="PRO_5022683767" description="Rap1a immunity protein domain-containing protein" evidence="1">
    <location>
        <begin position="28"/>
        <end position="129"/>
    </location>
</feature>
<sequence precursor="true">MRQHFNMKAWIGVVVLVGTLASGSAIAQDGNKLLDYCQAAIRFDDTKKVDEEVSIGYCLGLMQGVRSLIVYTNTGIPIEKQTCLPLSGISNGQTARVVVKYLKENPEQLHQDEGILTLLALRHAFPCKG</sequence>
<reference evidence="3 4" key="1">
    <citation type="submission" date="2019-09" db="EMBL/GenBank/DDBJ databases">
        <authorList>
            <person name="Chandra G."/>
            <person name="Truman W A."/>
        </authorList>
    </citation>
    <scope>NUCLEOTIDE SEQUENCE [LARGE SCALE GENOMIC DNA]</scope>
    <source>
        <strain evidence="3">PS922</strain>
    </source>
</reference>
<keyword evidence="1" id="KW-0732">Signal</keyword>
<proteinExistence type="predicted"/>
<accession>A0A5E7RMF4</accession>
<dbReference type="Proteomes" id="UP000325565">
    <property type="component" value="Unassembled WGS sequence"/>
</dbReference>
<dbReference type="Pfam" id="PF18602">
    <property type="entry name" value="Rap1a"/>
    <property type="match status" value="1"/>
</dbReference>